<reference evidence="2" key="1">
    <citation type="submission" date="2023-06" db="EMBL/GenBank/DDBJ databases">
        <authorList>
            <person name="Noh H."/>
        </authorList>
    </citation>
    <scope>NUCLEOTIDE SEQUENCE</scope>
    <source>
        <strain evidence="2">DUCC20226</strain>
    </source>
</reference>
<evidence type="ECO:0000313" key="2">
    <source>
        <dbReference type="EMBL" id="KAK2596578.1"/>
    </source>
</evidence>
<feature type="compositionally biased region" description="Basic residues" evidence="1">
    <location>
        <begin position="26"/>
        <end position="36"/>
    </location>
</feature>
<evidence type="ECO:0000256" key="1">
    <source>
        <dbReference type="SAM" id="MobiDB-lite"/>
    </source>
</evidence>
<organism evidence="2 3">
    <name type="scientific">Phomopsis amygdali</name>
    <name type="common">Fusicoccum amygdali</name>
    <dbReference type="NCBI Taxonomy" id="1214568"/>
    <lineage>
        <taxon>Eukaryota</taxon>
        <taxon>Fungi</taxon>
        <taxon>Dikarya</taxon>
        <taxon>Ascomycota</taxon>
        <taxon>Pezizomycotina</taxon>
        <taxon>Sordariomycetes</taxon>
        <taxon>Sordariomycetidae</taxon>
        <taxon>Diaporthales</taxon>
        <taxon>Diaporthaceae</taxon>
        <taxon>Diaporthe</taxon>
    </lineage>
</organism>
<feature type="compositionally biased region" description="Basic and acidic residues" evidence="1">
    <location>
        <begin position="1"/>
        <end position="25"/>
    </location>
</feature>
<protein>
    <submittedName>
        <fullName evidence="2">Uncharacterized protein</fullName>
    </submittedName>
</protein>
<proteinExistence type="predicted"/>
<dbReference type="AlphaFoldDB" id="A0AAD9S2I3"/>
<gene>
    <name evidence="2" type="ORF">N8I77_013460</name>
</gene>
<evidence type="ECO:0000313" key="3">
    <source>
        <dbReference type="Proteomes" id="UP001265746"/>
    </source>
</evidence>
<dbReference type="EMBL" id="JAUJFL010000011">
    <property type="protein sequence ID" value="KAK2596578.1"/>
    <property type="molecule type" value="Genomic_DNA"/>
</dbReference>
<accession>A0AAD9S2I3</accession>
<sequence>MTDEGTHATRDPKPRSSSTRDEPIRWSRRLYRNKKREGREGGAFNERKSADSTHAKYTRSGIEEDRLEHRRYIELCVMWKKEQAWEQSWGINMSEHTVQIFSVAAAADLPSMMARLRREKNARFRGWAASTASGFPCMAALSHISPSYDSRKRADKRAKT</sequence>
<feature type="region of interest" description="Disordered" evidence="1">
    <location>
        <begin position="1"/>
        <end position="61"/>
    </location>
</feature>
<comment type="caution">
    <text evidence="2">The sequence shown here is derived from an EMBL/GenBank/DDBJ whole genome shotgun (WGS) entry which is preliminary data.</text>
</comment>
<feature type="compositionally biased region" description="Basic and acidic residues" evidence="1">
    <location>
        <begin position="37"/>
        <end position="54"/>
    </location>
</feature>
<name>A0AAD9S2I3_PHOAM</name>
<dbReference type="Proteomes" id="UP001265746">
    <property type="component" value="Unassembled WGS sequence"/>
</dbReference>
<keyword evidence="3" id="KW-1185">Reference proteome</keyword>